<evidence type="ECO:0000256" key="1">
    <source>
        <dbReference type="ARBA" id="ARBA00004370"/>
    </source>
</evidence>
<dbReference type="InterPro" id="IPR029044">
    <property type="entry name" value="Nucleotide-diphossugar_trans"/>
</dbReference>
<dbReference type="GO" id="GO:0033468">
    <property type="term" value="P:CMP-keto-3-deoxy-D-manno-octulosonic acid biosynthetic process"/>
    <property type="evidence" value="ECO:0007669"/>
    <property type="project" value="UniProtKB-UniRule"/>
</dbReference>
<dbReference type="EMBL" id="FQVF01000008">
    <property type="protein sequence ID" value="SHF45530.1"/>
    <property type="molecule type" value="Genomic_DNA"/>
</dbReference>
<evidence type="ECO:0000256" key="2">
    <source>
        <dbReference type="ARBA" id="ARBA00022679"/>
    </source>
</evidence>
<dbReference type="GO" id="GO:0009103">
    <property type="term" value="P:lipopolysaccharide biosynthetic process"/>
    <property type="evidence" value="ECO:0007669"/>
    <property type="project" value="UniProtKB-UniRule"/>
</dbReference>
<dbReference type="NCBIfam" id="NF003952">
    <property type="entry name" value="PRK05450.1-5"/>
    <property type="match status" value="1"/>
</dbReference>
<keyword evidence="7" id="KW-1185">Reference proteome</keyword>
<dbReference type="Pfam" id="PF02348">
    <property type="entry name" value="CTP_transf_3"/>
    <property type="match status" value="1"/>
</dbReference>
<sequence length="272" mass="30162">MTDSLDTMTGSATLPDFHIVIPARYASQRFPQKLMADLGGKPVLQWVYELALKAGAQSVTIATDHQLIEKAAIGFGASVVMTRDDHENGTERLAEVAAKMGWQGDEIVVNVQGDEPFLPVNLIHSSVIALNQDKEAEMATVACAIDQVEDFFNPNVVKVVCDEKQRALYFSRSPMPWDRDGFASNPDRTGMLPVGFPALRHIGLYVYRASLLAKYADLPMSPLERWEKLEQLRFLHQGIKVQVALADGLPTHGVDTPEDLEKLRYQLSLDSI</sequence>
<keyword evidence="5" id="KW-0963">Cytoplasm</keyword>
<dbReference type="STRING" id="1122206.SAMN02745753_01966"/>
<comment type="similarity">
    <text evidence="5">Belongs to the KdsB family.</text>
</comment>
<accession>A0A1M5BSZ2</accession>
<evidence type="ECO:0000256" key="4">
    <source>
        <dbReference type="ARBA" id="ARBA00022985"/>
    </source>
</evidence>
<dbReference type="InterPro" id="IPR004528">
    <property type="entry name" value="KdsB"/>
</dbReference>
<name>A0A1M5BSZ2_9GAMM</name>
<reference evidence="7" key="1">
    <citation type="submission" date="2016-11" db="EMBL/GenBank/DDBJ databases">
        <authorList>
            <person name="Varghese N."/>
            <person name="Submissions S."/>
        </authorList>
    </citation>
    <scope>NUCLEOTIDE SEQUENCE [LARGE SCALE GENOMIC DNA]</scope>
    <source>
        <strain evidence="7">DSM 16579</strain>
    </source>
</reference>
<evidence type="ECO:0000313" key="6">
    <source>
        <dbReference type="EMBL" id="SHF45530.1"/>
    </source>
</evidence>
<dbReference type="NCBIfam" id="TIGR00466">
    <property type="entry name" value="kdsB"/>
    <property type="match status" value="1"/>
</dbReference>
<keyword evidence="3 5" id="KW-0548">Nucleotidyltransferase</keyword>
<evidence type="ECO:0000256" key="3">
    <source>
        <dbReference type="ARBA" id="ARBA00022695"/>
    </source>
</evidence>
<dbReference type="CDD" id="cd02517">
    <property type="entry name" value="CMP-KDO-Synthetase"/>
    <property type="match status" value="1"/>
</dbReference>
<dbReference type="UniPathway" id="UPA00358">
    <property type="reaction ID" value="UER00476"/>
</dbReference>
<dbReference type="GO" id="GO:0005829">
    <property type="term" value="C:cytosol"/>
    <property type="evidence" value="ECO:0007669"/>
    <property type="project" value="TreeGrafter"/>
</dbReference>
<dbReference type="RefSeq" id="WP_425435120.1">
    <property type="nucleotide sequence ID" value="NZ_FQVF01000008.1"/>
</dbReference>
<keyword evidence="4 5" id="KW-0448">Lipopolysaccharide biosynthesis</keyword>
<comment type="function">
    <text evidence="5">Activates KDO (a required 8-carbon sugar) for incorporation into bacterial lipopolysaccharide in Gram-negative bacteria.</text>
</comment>
<dbReference type="SUPFAM" id="SSF53448">
    <property type="entry name" value="Nucleotide-diphospho-sugar transferases"/>
    <property type="match status" value="1"/>
</dbReference>
<keyword evidence="2 5" id="KW-0808">Transferase</keyword>
<dbReference type="AlphaFoldDB" id="A0A1M5BSZ2"/>
<dbReference type="InterPro" id="IPR003329">
    <property type="entry name" value="Cytidylyl_trans"/>
</dbReference>
<evidence type="ECO:0000313" key="7">
    <source>
        <dbReference type="Proteomes" id="UP000184517"/>
    </source>
</evidence>
<gene>
    <name evidence="5" type="primary">kdsB</name>
    <name evidence="6" type="ORF">SAMN02745753_01966</name>
</gene>
<dbReference type="GO" id="GO:0016020">
    <property type="term" value="C:membrane"/>
    <property type="evidence" value="ECO:0007669"/>
    <property type="project" value="UniProtKB-SubCell"/>
</dbReference>
<organism evidence="6 7">
    <name type="scientific">Marinomonas polaris DSM 16579</name>
    <dbReference type="NCBI Taxonomy" id="1122206"/>
    <lineage>
        <taxon>Bacteria</taxon>
        <taxon>Pseudomonadati</taxon>
        <taxon>Pseudomonadota</taxon>
        <taxon>Gammaproteobacteria</taxon>
        <taxon>Oceanospirillales</taxon>
        <taxon>Oceanospirillaceae</taxon>
        <taxon>Marinomonas</taxon>
    </lineage>
</organism>
<dbReference type="GO" id="GO:0008690">
    <property type="term" value="F:3-deoxy-manno-octulosonate cytidylyltransferase activity"/>
    <property type="evidence" value="ECO:0007669"/>
    <property type="project" value="UniProtKB-UniRule"/>
</dbReference>
<dbReference type="Gene3D" id="3.90.550.10">
    <property type="entry name" value="Spore Coat Polysaccharide Biosynthesis Protein SpsA, Chain A"/>
    <property type="match status" value="1"/>
</dbReference>
<evidence type="ECO:0000256" key="5">
    <source>
        <dbReference type="HAMAP-Rule" id="MF_00057"/>
    </source>
</evidence>
<comment type="subcellular location">
    <subcellularLocation>
        <location evidence="5">Cytoplasm</location>
    </subcellularLocation>
    <subcellularLocation>
        <location evidence="1">Membrane</location>
    </subcellularLocation>
</comment>
<comment type="pathway">
    <text evidence="5">Nucleotide-sugar biosynthesis; CMP-3-deoxy-D-manno-octulosonate biosynthesis; CMP-3-deoxy-D-manno-octulosonate from 3-deoxy-D-manno-octulosonate and CTP: step 1/1.</text>
</comment>
<dbReference type="Proteomes" id="UP000184517">
    <property type="component" value="Unassembled WGS sequence"/>
</dbReference>
<dbReference type="PANTHER" id="PTHR42866:SF2">
    <property type="entry name" value="3-DEOXY-MANNO-OCTULOSONATE CYTIDYLYLTRANSFERASE, MITOCHONDRIAL"/>
    <property type="match status" value="1"/>
</dbReference>
<dbReference type="NCBIfam" id="NF003950">
    <property type="entry name" value="PRK05450.1-3"/>
    <property type="match status" value="1"/>
</dbReference>
<protein>
    <recommendedName>
        <fullName evidence="5">3-deoxy-manno-octulosonate cytidylyltransferase</fullName>
        <ecNumber evidence="5">2.7.7.38</ecNumber>
    </recommendedName>
    <alternativeName>
        <fullName evidence="5">CMP-2-keto-3-deoxyoctulosonic acid synthase</fullName>
        <shortName evidence="5">CKS</shortName>
        <shortName evidence="5">CMP-KDO synthase</shortName>
    </alternativeName>
</protein>
<comment type="catalytic activity">
    <reaction evidence="5">
        <text>3-deoxy-alpha-D-manno-oct-2-ulosonate + CTP = CMP-3-deoxy-beta-D-manno-octulosonate + diphosphate</text>
        <dbReference type="Rhea" id="RHEA:23448"/>
        <dbReference type="ChEBI" id="CHEBI:33019"/>
        <dbReference type="ChEBI" id="CHEBI:37563"/>
        <dbReference type="ChEBI" id="CHEBI:85986"/>
        <dbReference type="ChEBI" id="CHEBI:85987"/>
        <dbReference type="EC" id="2.7.7.38"/>
    </reaction>
</comment>
<dbReference type="FunFam" id="3.90.550.10:FF:000011">
    <property type="entry name" value="3-deoxy-manno-octulosonate cytidylyltransferase"/>
    <property type="match status" value="1"/>
</dbReference>
<dbReference type="PANTHER" id="PTHR42866">
    <property type="entry name" value="3-DEOXY-MANNO-OCTULOSONATE CYTIDYLYLTRANSFERASE"/>
    <property type="match status" value="1"/>
</dbReference>
<proteinExistence type="inferred from homology"/>
<dbReference type="EC" id="2.7.7.38" evidence="5"/>
<dbReference type="HAMAP" id="MF_00057">
    <property type="entry name" value="KdsB"/>
    <property type="match status" value="1"/>
</dbReference>
<dbReference type="NCBIfam" id="NF009905">
    <property type="entry name" value="PRK13368.1"/>
    <property type="match status" value="1"/>
</dbReference>